<feature type="region of interest" description="Disordered" evidence="1">
    <location>
        <begin position="108"/>
        <end position="159"/>
    </location>
</feature>
<dbReference type="PANTHER" id="PTHR35094:SF7">
    <property type="entry name" value="LEUCINE-RICH REPEAT EXTENSIN-LIKE PROTEIN 2"/>
    <property type="match status" value="1"/>
</dbReference>
<dbReference type="AlphaFoldDB" id="A0A8T0K2H2"/>
<keyword evidence="2" id="KW-1133">Transmembrane helix</keyword>
<dbReference type="PANTHER" id="PTHR35094">
    <property type="entry name" value="LEUCINE-RICH REPEAT EXTENSIN-LIKE PROTEIN 2"/>
    <property type="match status" value="1"/>
</dbReference>
<evidence type="ECO:0000313" key="4">
    <source>
        <dbReference type="Proteomes" id="UP000743370"/>
    </source>
</evidence>
<feature type="compositionally biased region" description="Pro residues" evidence="1">
    <location>
        <begin position="137"/>
        <end position="159"/>
    </location>
</feature>
<accession>A0A8T0K2H2</accession>
<evidence type="ECO:0000313" key="3">
    <source>
        <dbReference type="EMBL" id="KAG2391314.1"/>
    </source>
</evidence>
<feature type="compositionally biased region" description="Pro residues" evidence="1">
    <location>
        <begin position="112"/>
        <end position="124"/>
    </location>
</feature>
<sequence length="206" mass="22234">MEIHYLQVRRSRGMTFMWLAAVSGGRRRFRKVCGLRNQISCTAHKMVPSTKSLSPQKLAAVLLLLCVTISSSVHAITYSTKLEQPQVSPQPYTEIKCGSCPCGSPCDEELLSPPPPPPSPPPLSLPEISSPQICDESPPPPPPPPPRLRPPPSRPPPTPPPPPRFIYVIAPPGDAYAYYYSAVQNRVVGLLVLAGLGALSVTVLFG</sequence>
<name>A0A8T0K2H2_PHAAN</name>
<evidence type="ECO:0000256" key="1">
    <source>
        <dbReference type="SAM" id="MobiDB-lite"/>
    </source>
</evidence>
<keyword evidence="2" id="KW-0472">Membrane</keyword>
<feature type="transmembrane region" description="Helical" evidence="2">
    <location>
        <begin position="187"/>
        <end position="205"/>
    </location>
</feature>
<organism evidence="3 4">
    <name type="scientific">Phaseolus angularis</name>
    <name type="common">Azuki bean</name>
    <name type="synonym">Vigna angularis</name>
    <dbReference type="NCBI Taxonomy" id="3914"/>
    <lineage>
        <taxon>Eukaryota</taxon>
        <taxon>Viridiplantae</taxon>
        <taxon>Streptophyta</taxon>
        <taxon>Embryophyta</taxon>
        <taxon>Tracheophyta</taxon>
        <taxon>Spermatophyta</taxon>
        <taxon>Magnoliopsida</taxon>
        <taxon>eudicotyledons</taxon>
        <taxon>Gunneridae</taxon>
        <taxon>Pentapetalae</taxon>
        <taxon>rosids</taxon>
        <taxon>fabids</taxon>
        <taxon>Fabales</taxon>
        <taxon>Fabaceae</taxon>
        <taxon>Papilionoideae</taxon>
        <taxon>50 kb inversion clade</taxon>
        <taxon>NPAAA clade</taxon>
        <taxon>indigoferoid/millettioid clade</taxon>
        <taxon>Phaseoleae</taxon>
        <taxon>Vigna</taxon>
    </lineage>
</organism>
<reference evidence="3 4" key="1">
    <citation type="submission" date="2020-05" db="EMBL/GenBank/DDBJ databases">
        <title>Vigna angularis (adzuki bean) Var. LongXiaoDou No. 4 denovo assembly.</title>
        <authorList>
            <person name="Xiang H."/>
        </authorList>
    </citation>
    <scope>NUCLEOTIDE SEQUENCE [LARGE SCALE GENOMIC DNA]</scope>
    <source>
        <tissue evidence="3">Leaf</tissue>
    </source>
</reference>
<keyword evidence="2" id="KW-0812">Transmembrane</keyword>
<dbReference type="Proteomes" id="UP000743370">
    <property type="component" value="Unassembled WGS sequence"/>
</dbReference>
<evidence type="ECO:0000256" key="2">
    <source>
        <dbReference type="SAM" id="Phobius"/>
    </source>
</evidence>
<proteinExistence type="predicted"/>
<comment type="caution">
    <text evidence="3">The sequence shown here is derived from an EMBL/GenBank/DDBJ whole genome shotgun (WGS) entry which is preliminary data.</text>
</comment>
<gene>
    <name evidence="3" type="ORF">HKW66_Vig0129250</name>
</gene>
<protein>
    <submittedName>
        <fullName evidence="3">Uncharacterized protein</fullName>
    </submittedName>
</protein>
<dbReference type="EMBL" id="JABFOF010000007">
    <property type="protein sequence ID" value="KAG2391314.1"/>
    <property type="molecule type" value="Genomic_DNA"/>
</dbReference>